<feature type="transmembrane region" description="Helical" evidence="1">
    <location>
        <begin position="12"/>
        <end position="33"/>
    </location>
</feature>
<dbReference type="NCBIfam" id="TIGR02532">
    <property type="entry name" value="IV_pilin_GFxxxE"/>
    <property type="match status" value="1"/>
</dbReference>
<evidence type="ECO:0000313" key="3">
    <source>
        <dbReference type="Proteomes" id="UP001139293"/>
    </source>
</evidence>
<protein>
    <submittedName>
        <fullName evidence="2">Type II secretion system GspH family protein</fullName>
    </submittedName>
</protein>
<keyword evidence="1" id="KW-0812">Transmembrane</keyword>
<dbReference type="InterPro" id="IPR045584">
    <property type="entry name" value="Pilin-like"/>
</dbReference>
<accession>A0A9X1ZIA9</accession>
<sequence length="163" mass="18115">MQRSKQKGFTLIELVVVIIILGILAVTAAPKFIDLSSDAKSEVIEQIQASAKTANTFVYAKTQMPSLNKRPHGSRDDITDIDINGDGNYNTRLIYGYLDNEDLVEWLELDDVFVVEEQGRGELYIGYDDNDDGDVSDNLCYFKYVQAATAASQPQYSTINTGC</sequence>
<dbReference type="SUPFAM" id="SSF54523">
    <property type="entry name" value="Pili subunits"/>
    <property type="match status" value="1"/>
</dbReference>
<dbReference type="InterPro" id="IPR012902">
    <property type="entry name" value="N_methyl_site"/>
</dbReference>
<dbReference type="Proteomes" id="UP001139293">
    <property type="component" value="Unassembled WGS sequence"/>
</dbReference>
<keyword evidence="3" id="KW-1185">Reference proteome</keyword>
<reference evidence="2" key="1">
    <citation type="submission" date="2022-01" db="EMBL/GenBank/DDBJ databases">
        <title>Whole genome-based taxonomy of the Shewanellaceae.</title>
        <authorList>
            <person name="Martin-Rodriguez A.J."/>
        </authorList>
    </citation>
    <scope>NUCLEOTIDE SEQUENCE</scope>
    <source>
        <strain evidence="2">KCTC 23973</strain>
    </source>
</reference>
<dbReference type="Gene3D" id="3.30.700.10">
    <property type="entry name" value="Glycoprotein, Type 4 Pilin"/>
    <property type="match status" value="1"/>
</dbReference>
<dbReference type="Pfam" id="PF07963">
    <property type="entry name" value="N_methyl"/>
    <property type="match status" value="1"/>
</dbReference>
<dbReference type="EMBL" id="JAKILB010000004">
    <property type="protein sequence ID" value="MCL1138343.1"/>
    <property type="molecule type" value="Genomic_DNA"/>
</dbReference>
<dbReference type="AlphaFoldDB" id="A0A9X1ZIA9"/>
<name>A0A9X1ZIA9_9GAMM</name>
<proteinExistence type="predicted"/>
<keyword evidence="1" id="KW-1133">Transmembrane helix</keyword>
<dbReference type="PROSITE" id="PS00409">
    <property type="entry name" value="PROKAR_NTER_METHYL"/>
    <property type="match status" value="1"/>
</dbReference>
<organism evidence="2 3">
    <name type="scientific">Shewanella pneumatophori</name>
    <dbReference type="NCBI Taxonomy" id="314092"/>
    <lineage>
        <taxon>Bacteria</taxon>
        <taxon>Pseudomonadati</taxon>
        <taxon>Pseudomonadota</taxon>
        <taxon>Gammaproteobacteria</taxon>
        <taxon>Alteromonadales</taxon>
        <taxon>Shewanellaceae</taxon>
        <taxon>Shewanella</taxon>
    </lineage>
</organism>
<keyword evidence="1" id="KW-0472">Membrane</keyword>
<evidence type="ECO:0000256" key="1">
    <source>
        <dbReference type="SAM" id="Phobius"/>
    </source>
</evidence>
<evidence type="ECO:0000313" key="2">
    <source>
        <dbReference type="EMBL" id="MCL1138343.1"/>
    </source>
</evidence>
<gene>
    <name evidence="2" type="ORF">L2740_07235</name>
</gene>
<comment type="caution">
    <text evidence="2">The sequence shown here is derived from an EMBL/GenBank/DDBJ whole genome shotgun (WGS) entry which is preliminary data.</text>
</comment>
<dbReference type="RefSeq" id="WP_248949409.1">
    <property type="nucleotide sequence ID" value="NZ_JAKILB010000004.1"/>
</dbReference>